<dbReference type="CDD" id="cd16282">
    <property type="entry name" value="metallo-hydrolase-like_MBL-fold"/>
    <property type="match status" value="1"/>
</dbReference>
<evidence type="ECO:0000313" key="15">
    <source>
        <dbReference type="EMBL" id="RKN80363.1"/>
    </source>
</evidence>
<evidence type="ECO:0000256" key="7">
    <source>
        <dbReference type="ARBA" id="ARBA00022723"/>
    </source>
</evidence>
<dbReference type="PROSITE" id="PS00743">
    <property type="entry name" value="BETA_LACTAMASE_B_1"/>
    <property type="match status" value="1"/>
</dbReference>
<evidence type="ECO:0000259" key="14">
    <source>
        <dbReference type="SMART" id="SM00849"/>
    </source>
</evidence>
<evidence type="ECO:0000256" key="2">
    <source>
        <dbReference type="ARBA" id="ARBA00001947"/>
    </source>
</evidence>
<dbReference type="SMART" id="SM00849">
    <property type="entry name" value="Lactamase_B"/>
    <property type="match status" value="1"/>
</dbReference>
<comment type="similarity">
    <text evidence="4">Belongs to the metallo-beta-lactamase superfamily. Class-B beta-lactamase family.</text>
</comment>
<feature type="signal peptide" evidence="13">
    <location>
        <begin position="1"/>
        <end position="18"/>
    </location>
</feature>
<comment type="catalytic activity">
    <reaction evidence="1">
        <text>a beta-lactam + H2O = a substituted beta-amino acid</text>
        <dbReference type="Rhea" id="RHEA:20401"/>
        <dbReference type="ChEBI" id="CHEBI:15377"/>
        <dbReference type="ChEBI" id="CHEBI:35627"/>
        <dbReference type="ChEBI" id="CHEBI:140347"/>
        <dbReference type="EC" id="3.5.2.6"/>
    </reaction>
</comment>
<keyword evidence="8 13" id="KW-0732">Signal</keyword>
<feature type="domain" description="Metallo-beta-lactamase" evidence="14">
    <location>
        <begin position="43"/>
        <end position="225"/>
    </location>
</feature>
<evidence type="ECO:0000256" key="6">
    <source>
        <dbReference type="ARBA" id="ARBA00012865"/>
    </source>
</evidence>
<comment type="caution">
    <text evidence="15">The sequence shown here is derived from an EMBL/GenBank/DDBJ whole genome shotgun (WGS) entry which is preliminary data.</text>
</comment>
<dbReference type="Pfam" id="PF00753">
    <property type="entry name" value="Lactamase_B"/>
    <property type="match status" value="1"/>
</dbReference>
<accession>A0A3B0C2R4</accession>
<dbReference type="InterPro" id="IPR050855">
    <property type="entry name" value="NDM-1-like"/>
</dbReference>
<evidence type="ECO:0000256" key="11">
    <source>
        <dbReference type="ARBA" id="ARBA00022833"/>
    </source>
</evidence>
<keyword evidence="7" id="KW-0479">Metal-binding</keyword>
<evidence type="ECO:0000256" key="3">
    <source>
        <dbReference type="ARBA" id="ARBA00004418"/>
    </source>
</evidence>
<evidence type="ECO:0000256" key="12">
    <source>
        <dbReference type="ARBA" id="ARBA00023251"/>
    </source>
</evidence>
<evidence type="ECO:0000256" key="5">
    <source>
        <dbReference type="ARBA" id="ARBA00011245"/>
    </source>
</evidence>
<feature type="chain" id="PRO_5017346574" description="beta-lactamase" evidence="13">
    <location>
        <begin position="19"/>
        <end position="293"/>
    </location>
</feature>
<evidence type="ECO:0000256" key="8">
    <source>
        <dbReference type="ARBA" id="ARBA00022729"/>
    </source>
</evidence>
<dbReference type="RefSeq" id="WP_120713173.1">
    <property type="nucleotide sequence ID" value="NZ_RBCJ01000003.1"/>
</dbReference>
<proteinExistence type="inferred from homology"/>
<dbReference type="AlphaFoldDB" id="A0A3B0C2R4"/>
<comment type="subcellular location">
    <subcellularLocation>
        <location evidence="3">Periplasm</location>
    </subcellularLocation>
</comment>
<dbReference type="SUPFAM" id="SSF56281">
    <property type="entry name" value="Metallo-hydrolase/oxidoreductase"/>
    <property type="match status" value="1"/>
</dbReference>
<dbReference type="EC" id="3.5.2.6" evidence="6"/>
<comment type="subunit">
    <text evidence="5">Monomer.</text>
</comment>
<dbReference type="GO" id="GO:0042597">
    <property type="term" value="C:periplasmic space"/>
    <property type="evidence" value="ECO:0007669"/>
    <property type="project" value="UniProtKB-SubCell"/>
</dbReference>
<name>A0A3B0C2R4_9FLAO</name>
<dbReference type="InterPro" id="IPR001018">
    <property type="entry name" value="Beta-lactamase_class-B_CS"/>
</dbReference>
<dbReference type="PANTHER" id="PTHR42951:SF4">
    <property type="entry name" value="ACYL-COENZYME A THIOESTERASE MBLAC2"/>
    <property type="match status" value="1"/>
</dbReference>
<dbReference type="Proteomes" id="UP000276603">
    <property type="component" value="Unassembled WGS sequence"/>
</dbReference>
<evidence type="ECO:0000256" key="13">
    <source>
        <dbReference type="SAM" id="SignalP"/>
    </source>
</evidence>
<keyword evidence="11" id="KW-0862">Zinc</keyword>
<dbReference type="InterPro" id="IPR036866">
    <property type="entry name" value="RibonucZ/Hydroxyglut_hydro"/>
</dbReference>
<dbReference type="InterPro" id="IPR001279">
    <property type="entry name" value="Metallo-B-lactamas"/>
</dbReference>
<evidence type="ECO:0000256" key="9">
    <source>
        <dbReference type="ARBA" id="ARBA00022764"/>
    </source>
</evidence>
<organism evidence="15 16">
    <name type="scientific">Ulvibacterium marinum</name>
    <dbReference type="NCBI Taxonomy" id="2419782"/>
    <lineage>
        <taxon>Bacteria</taxon>
        <taxon>Pseudomonadati</taxon>
        <taxon>Bacteroidota</taxon>
        <taxon>Flavobacteriia</taxon>
        <taxon>Flavobacteriales</taxon>
        <taxon>Flavobacteriaceae</taxon>
        <taxon>Ulvibacterium</taxon>
    </lineage>
</organism>
<protein>
    <recommendedName>
        <fullName evidence="6">beta-lactamase</fullName>
        <ecNumber evidence="6">3.5.2.6</ecNumber>
    </recommendedName>
</protein>
<evidence type="ECO:0000256" key="1">
    <source>
        <dbReference type="ARBA" id="ARBA00001526"/>
    </source>
</evidence>
<dbReference type="GO" id="GO:0017001">
    <property type="term" value="P:antibiotic catabolic process"/>
    <property type="evidence" value="ECO:0007669"/>
    <property type="project" value="InterPro"/>
</dbReference>
<dbReference type="GO" id="GO:0008800">
    <property type="term" value="F:beta-lactamase activity"/>
    <property type="evidence" value="ECO:0007669"/>
    <property type="project" value="UniProtKB-EC"/>
</dbReference>
<keyword evidence="16" id="KW-1185">Reference proteome</keyword>
<dbReference type="OrthoDB" id="9769598at2"/>
<evidence type="ECO:0000256" key="4">
    <source>
        <dbReference type="ARBA" id="ARBA00005250"/>
    </source>
</evidence>
<dbReference type="GO" id="GO:0046677">
    <property type="term" value="P:response to antibiotic"/>
    <property type="evidence" value="ECO:0007669"/>
    <property type="project" value="UniProtKB-KW"/>
</dbReference>
<keyword evidence="9" id="KW-0574">Periplasm</keyword>
<dbReference type="Gene3D" id="3.60.15.10">
    <property type="entry name" value="Ribonuclease Z/Hydroxyacylglutathione hydrolase-like"/>
    <property type="match status" value="1"/>
</dbReference>
<gene>
    <name evidence="15" type="ORF">D7Z94_16290</name>
</gene>
<sequence length="293" mass="32651">MKKLIYAFLGLFFLNGFAQNDMDDVNITSEKLADNVHVLYGRGGNIGLAIGDTYAYLIDDQFGALTEKILSKVKEITDKPIKFVLNTHWHGDHTGGNENLGNSGAIIIAHDNVRKRMSKKQERSGGRTTPSSPYAALPQITFNDAFTIHLDSLNSLHLMHVNNSHTDGDSYMYFPQSNVIHMGDNLTNGYPFIDINSNGDIDGFIKNLNMALFIVDEDTQIIPGHGKVMGRKDLVAFRDMLATLRIRVKKAKDDGKTIVEAQNMGLSKEWDTTHGQGFINSDRIIESIYKTVD</sequence>
<keyword evidence="10 15" id="KW-0378">Hydrolase</keyword>
<evidence type="ECO:0000313" key="16">
    <source>
        <dbReference type="Proteomes" id="UP000276603"/>
    </source>
</evidence>
<dbReference type="EMBL" id="RBCJ01000003">
    <property type="protein sequence ID" value="RKN80363.1"/>
    <property type="molecule type" value="Genomic_DNA"/>
</dbReference>
<comment type="cofactor">
    <cofactor evidence="2">
        <name>Zn(2+)</name>
        <dbReference type="ChEBI" id="CHEBI:29105"/>
    </cofactor>
</comment>
<evidence type="ECO:0000256" key="10">
    <source>
        <dbReference type="ARBA" id="ARBA00022801"/>
    </source>
</evidence>
<dbReference type="PANTHER" id="PTHR42951">
    <property type="entry name" value="METALLO-BETA-LACTAMASE DOMAIN-CONTAINING"/>
    <property type="match status" value="1"/>
</dbReference>
<keyword evidence="12" id="KW-0046">Antibiotic resistance</keyword>
<dbReference type="GO" id="GO:0008270">
    <property type="term" value="F:zinc ion binding"/>
    <property type="evidence" value="ECO:0007669"/>
    <property type="project" value="InterPro"/>
</dbReference>
<reference evidence="15 16" key="1">
    <citation type="submission" date="2018-10" db="EMBL/GenBank/DDBJ databases">
        <title>Ulvibacterium marinum gen. nov., sp. nov., a novel marine bacterium of the family Flavobacteriaceae, isolated from a culture of the green alga Ulva prolifera.</title>
        <authorList>
            <person name="Zhang Z."/>
        </authorList>
    </citation>
    <scope>NUCLEOTIDE SEQUENCE [LARGE SCALE GENOMIC DNA]</scope>
    <source>
        <strain evidence="15 16">CCMM003</strain>
    </source>
</reference>